<evidence type="ECO:0000256" key="4">
    <source>
        <dbReference type="ARBA" id="ARBA00023306"/>
    </source>
</evidence>
<name>A0A3B0S5X1_9ZZZZ</name>
<accession>A0A3B0S5X1</accession>
<keyword evidence="1" id="KW-0963">Cytoplasm</keyword>
<sequence length="246" mass="27434">MSQDENATLEATKAAVKSLAERSKRLGTEPARQPDDPLRMIEALMFAAKEPLDMQSIRARMPDDVDCNALLARMQAEYAERGVNLVLVADKWRLQSAPDLAAILIDEREEPRKLSNAALETLSIIAYHQPVTRAEIEEVRGVAVSRGTLDLLLEVGWIGLRGRRRTPGRPVTWGTTDGFLAHFCLERIEDLPGKDELKAAGLLDSRVPADFEVPMPTTDGDMDNLLPVDEEEKDGEFHTDYLQEET</sequence>
<keyword evidence="2" id="KW-0132">Cell division</keyword>
<feature type="region of interest" description="Disordered" evidence="5">
    <location>
        <begin position="211"/>
        <end position="246"/>
    </location>
</feature>
<evidence type="ECO:0000256" key="5">
    <source>
        <dbReference type="SAM" id="MobiDB-lite"/>
    </source>
</evidence>
<evidence type="ECO:0000313" key="6">
    <source>
        <dbReference type="EMBL" id="VAW00308.1"/>
    </source>
</evidence>
<evidence type="ECO:0000256" key="1">
    <source>
        <dbReference type="ARBA" id="ARBA00022490"/>
    </source>
</evidence>
<feature type="compositionally biased region" description="Basic and acidic residues" evidence="5">
    <location>
        <begin position="19"/>
        <end position="34"/>
    </location>
</feature>
<feature type="region of interest" description="Disordered" evidence="5">
    <location>
        <begin position="1"/>
        <end position="34"/>
    </location>
</feature>
<keyword evidence="4" id="KW-0131">Cell cycle</keyword>
<evidence type="ECO:0000256" key="3">
    <source>
        <dbReference type="ARBA" id="ARBA00022829"/>
    </source>
</evidence>
<dbReference type="SUPFAM" id="SSF46785">
    <property type="entry name" value="Winged helix' DNA-binding domain"/>
    <property type="match status" value="2"/>
</dbReference>
<dbReference type="NCBIfam" id="TIGR00281">
    <property type="entry name" value="SMC-Scp complex subunit ScpB"/>
    <property type="match status" value="1"/>
</dbReference>
<dbReference type="InterPro" id="IPR036388">
    <property type="entry name" value="WH-like_DNA-bd_sf"/>
</dbReference>
<dbReference type="PANTHER" id="PTHR34298">
    <property type="entry name" value="SEGREGATION AND CONDENSATION PROTEIN B"/>
    <property type="match status" value="1"/>
</dbReference>
<feature type="compositionally biased region" description="Basic and acidic residues" evidence="5">
    <location>
        <begin position="235"/>
        <end position="246"/>
    </location>
</feature>
<evidence type="ECO:0000256" key="2">
    <source>
        <dbReference type="ARBA" id="ARBA00022618"/>
    </source>
</evidence>
<dbReference type="GO" id="GO:0051301">
    <property type="term" value="P:cell division"/>
    <property type="evidence" value="ECO:0007669"/>
    <property type="project" value="UniProtKB-KW"/>
</dbReference>
<gene>
    <name evidence="6" type="ORF">MNBD_ALPHA06-1363</name>
</gene>
<dbReference type="EMBL" id="UOEE01000292">
    <property type="protein sequence ID" value="VAW00308.1"/>
    <property type="molecule type" value="Genomic_DNA"/>
</dbReference>
<dbReference type="GO" id="GO:0051304">
    <property type="term" value="P:chromosome separation"/>
    <property type="evidence" value="ECO:0007669"/>
    <property type="project" value="InterPro"/>
</dbReference>
<dbReference type="Gene3D" id="1.10.10.10">
    <property type="entry name" value="Winged helix-like DNA-binding domain superfamily/Winged helix DNA-binding domain"/>
    <property type="match status" value="2"/>
</dbReference>
<protein>
    <submittedName>
        <fullName evidence="6">Segregation and condensation protein B</fullName>
    </submittedName>
</protein>
<keyword evidence="3" id="KW-0159">Chromosome partition</keyword>
<dbReference type="PANTHER" id="PTHR34298:SF2">
    <property type="entry name" value="SEGREGATION AND CONDENSATION PROTEIN B"/>
    <property type="match status" value="1"/>
</dbReference>
<organism evidence="6">
    <name type="scientific">hydrothermal vent metagenome</name>
    <dbReference type="NCBI Taxonomy" id="652676"/>
    <lineage>
        <taxon>unclassified sequences</taxon>
        <taxon>metagenomes</taxon>
        <taxon>ecological metagenomes</taxon>
    </lineage>
</organism>
<proteinExistence type="predicted"/>
<dbReference type="InterPro" id="IPR036390">
    <property type="entry name" value="WH_DNA-bd_sf"/>
</dbReference>
<dbReference type="AlphaFoldDB" id="A0A3B0S5X1"/>
<dbReference type="InterPro" id="IPR005234">
    <property type="entry name" value="ScpB_csome_segregation"/>
</dbReference>
<reference evidence="6" key="1">
    <citation type="submission" date="2018-06" db="EMBL/GenBank/DDBJ databases">
        <authorList>
            <person name="Zhirakovskaya E."/>
        </authorList>
    </citation>
    <scope>NUCLEOTIDE SEQUENCE</scope>
</reference>
<dbReference type="Pfam" id="PF04079">
    <property type="entry name" value="SMC_ScpB"/>
    <property type="match status" value="1"/>
</dbReference>